<gene>
    <name evidence="2" type="ORF">OHA22_08310</name>
</gene>
<evidence type="ECO:0000256" key="1">
    <source>
        <dbReference type="SAM" id="MobiDB-lite"/>
    </source>
</evidence>
<evidence type="ECO:0000313" key="2">
    <source>
        <dbReference type="EMBL" id="WTT15521.1"/>
    </source>
</evidence>
<dbReference type="AlphaFoldDB" id="A0AAU1ZSX3"/>
<reference evidence="2" key="1">
    <citation type="submission" date="2022-10" db="EMBL/GenBank/DDBJ databases">
        <title>The complete genomes of actinobacterial strains from the NBC collection.</title>
        <authorList>
            <person name="Joergensen T.S."/>
            <person name="Alvarez Arevalo M."/>
            <person name="Sterndorff E.B."/>
            <person name="Faurdal D."/>
            <person name="Vuksanovic O."/>
            <person name="Mourched A.-S."/>
            <person name="Charusanti P."/>
            <person name="Shaw S."/>
            <person name="Blin K."/>
            <person name="Weber T."/>
        </authorList>
    </citation>
    <scope>NUCLEOTIDE SEQUENCE</scope>
    <source>
        <strain evidence="2">NBC_00093</strain>
    </source>
</reference>
<dbReference type="EMBL" id="CP108222">
    <property type="protein sequence ID" value="WTT15521.1"/>
    <property type="molecule type" value="Genomic_DNA"/>
</dbReference>
<accession>A0AAU1ZSX3</accession>
<proteinExistence type="predicted"/>
<sequence length="86" mass="8911">MGDRPGRGLPGAGRHLGHGVLGSLTTGGFDDPAGQSSRAAARAEATLGRTGNDGPARNANWWAPAPLRRFYARDGLREGDDPPPHA</sequence>
<name>A0AAU1ZSX3_9ACTN</name>
<protein>
    <submittedName>
        <fullName evidence="2">Uncharacterized protein</fullName>
    </submittedName>
</protein>
<organism evidence="2">
    <name type="scientific">Streptomyces sp. NBC_00093</name>
    <dbReference type="NCBI Taxonomy" id="2975649"/>
    <lineage>
        <taxon>Bacteria</taxon>
        <taxon>Bacillati</taxon>
        <taxon>Actinomycetota</taxon>
        <taxon>Actinomycetes</taxon>
        <taxon>Kitasatosporales</taxon>
        <taxon>Streptomycetaceae</taxon>
        <taxon>Streptomyces</taxon>
    </lineage>
</organism>
<feature type="region of interest" description="Disordered" evidence="1">
    <location>
        <begin position="1"/>
        <end position="60"/>
    </location>
</feature>